<keyword evidence="2" id="KW-0012">Acyltransferase</keyword>
<dbReference type="Pfam" id="PF00583">
    <property type="entry name" value="Acetyltransf_1"/>
    <property type="match status" value="1"/>
</dbReference>
<dbReference type="PANTHER" id="PTHR10545">
    <property type="entry name" value="DIAMINE N-ACETYLTRANSFERASE"/>
    <property type="match status" value="1"/>
</dbReference>
<dbReference type="GO" id="GO:0008080">
    <property type="term" value="F:N-acetyltransferase activity"/>
    <property type="evidence" value="ECO:0007669"/>
    <property type="project" value="UniProtKB-ARBA"/>
</dbReference>
<name>A0A1A5YAY9_9BACL</name>
<dbReference type="SUPFAM" id="SSF55729">
    <property type="entry name" value="Acyl-CoA N-acyltransferases (Nat)"/>
    <property type="match status" value="1"/>
</dbReference>
<dbReference type="AlphaFoldDB" id="A0A1A5YAY9"/>
<reference evidence="4 5" key="1">
    <citation type="submission" date="2016-05" db="EMBL/GenBank/DDBJ databases">
        <title>Paenibacillus oryzae. sp. nov., isolated from the rice root.</title>
        <authorList>
            <person name="Zhang J."/>
            <person name="Zhang X."/>
        </authorList>
    </citation>
    <scope>NUCLEOTIDE SEQUENCE [LARGE SCALE GENOMIC DNA]</scope>
    <source>
        <strain evidence="4 5">1DrF-4</strain>
    </source>
</reference>
<accession>A0A1A5YAY9</accession>
<protein>
    <submittedName>
        <fullName evidence="4">GCN5 family acetyltransferase</fullName>
    </submittedName>
</protein>
<sequence length="155" mass="17897">MENKQNYTIRPAQEGDLPRLKSLMLEYIVDFYGCNPPDDKRLEALMKQLLEQKEGIQFVADNGEKLAGFATLYFTFSTLRASRVVVMNDLYVVEEQRGRDVAAALVQACRRYTAQNGFAGMSWVTAHDNHRAQRFYDKIGGEREEWITYNISPEF</sequence>
<feature type="domain" description="N-acetyltransferase" evidence="3">
    <location>
        <begin position="7"/>
        <end position="155"/>
    </location>
</feature>
<dbReference type="InterPro" id="IPR051016">
    <property type="entry name" value="Diverse_Substrate_AcTransf"/>
</dbReference>
<dbReference type="InterPro" id="IPR016181">
    <property type="entry name" value="Acyl_CoA_acyltransferase"/>
</dbReference>
<dbReference type="OrthoDB" id="9792929at2"/>
<keyword evidence="1 4" id="KW-0808">Transferase</keyword>
<keyword evidence="5" id="KW-1185">Reference proteome</keyword>
<proteinExistence type="predicted"/>
<organism evidence="4 5">
    <name type="scientific">Paenibacillus oryzae</name>
    <dbReference type="NCBI Taxonomy" id="1844972"/>
    <lineage>
        <taxon>Bacteria</taxon>
        <taxon>Bacillati</taxon>
        <taxon>Bacillota</taxon>
        <taxon>Bacilli</taxon>
        <taxon>Bacillales</taxon>
        <taxon>Paenibacillaceae</taxon>
        <taxon>Paenibacillus</taxon>
    </lineage>
</organism>
<dbReference type="CDD" id="cd04301">
    <property type="entry name" value="NAT_SF"/>
    <property type="match status" value="1"/>
</dbReference>
<evidence type="ECO:0000259" key="3">
    <source>
        <dbReference type="PROSITE" id="PS51186"/>
    </source>
</evidence>
<evidence type="ECO:0000256" key="2">
    <source>
        <dbReference type="ARBA" id="ARBA00023315"/>
    </source>
</evidence>
<comment type="caution">
    <text evidence="4">The sequence shown here is derived from an EMBL/GenBank/DDBJ whole genome shotgun (WGS) entry which is preliminary data.</text>
</comment>
<evidence type="ECO:0000313" key="4">
    <source>
        <dbReference type="EMBL" id="OBR62540.1"/>
    </source>
</evidence>
<evidence type="ECO:0000256" key="1">
    <source>
        <dbReference type="ARBA" id="ARBA00022679"/>
    </source>
</evidence>
<dbReference type="STRING" id="1844972.A7K91_02350"/>
<dbReference type="Gene3D" id="3.40.630.30">
    <property type="match status" value="1"/>
</dbReference>
<dbReference type="PANTHER" id="PTHR10545:SF29">
    <property type="entry name" value="GH14572P-RELATED"/>
    <property type="match status" value="1"/>
</dbReference>
<dbReference type="PROSITE" id="PS51186">
    <property type="entry name" value="GNAT"/>
    <property type="match status" value="1"/>
</dbReference>
<dbReference type="Proteomes" id="UP000092024">
    <property type="component" value="Unassembled WGS sequence"/>
</dbReference>
<dbReference type="EMBL" id="LYPA01000080">
    <property type="protein sequence ID" value="OBR62540.1"/>
    <property type="molecule type" value="Genomic_DNA"/>
</dbReference>
<gene>
    <name evidence="4" type="ORF">A7K91_02350</name>
</gene>
<dbReference type="InterPro" id="IPR000182">
    <property type="entry name" value="GNAT_dom"/>
</dbReference>
<evidence type="ECO:0000313" key="5">
    <source>
        <dbReference type="Proteomes" id="UP000092024"/>
    </source>
</evidence>